<evidence type="ECO:0000313" key="3">
    <source>
        <dbReference type="EMBL" id="KAF4199920.1"/>
    </source>
</evidence>
<evidence type="ECO:0000313" key="1">
    <source>
        <dbReference type="EMBL" id="GAQ10376.1"/>
    </source>
</evidence>
<proteinExistence type="predicted"/>
<reference evidence="3" key="4">
    <citation type="submission" date="2020-04" db="EMBL/GenBank/DDBJ databases">
        <authorList>
            <person name="Santos R.A.C."/>
            <person name="Steenwyk J.L."/>
            <person name="Rivero-Menendez O."/>
            <person name="Mead M.E."/>
            <person name="Silva L.P."/>
            <person name="Bastos R.W."/>
            <person name="Alastruey-Izquierdo A."/>
            <person name="Goldman G.H."/>
            <person name="Rokas A."/>
        </authorList>
    </citation>
    <scope>NUCLEOTIDE SEQUENCE</scope>
    <source>
        <strain evidence="3">CNM-CM8927</strain>
    </source>
</reference>
<reference evidence="1 4" key="1">
    <citation type="submission" date="2015-11" db="EMBL/GenBank/DDBJ databases">
        <title>Aspergillus lentulus strain IFM 54703T.</title>
        <authorList>
            <person name="Kusuya Y."/>
            <person name="Sakai K."/>
            <person name="Kamei K."/>
            <person name="Takahashi H."/>
            <person name="Yaguchi T."/>
        </authorList>
    </citation>
    <scope>NUCLEOTIDE SEQUENCE [LARGE SCALE GENOMIC DNA]</scope>
    <source>
        <strain evidence="1 4">IFM 54703</strain>
    </source>
</reference>
<dbReference type="EMBL" id="BCLY01000016">
    <property type="protein sequence ID" value="GAQ10376.1"/>
    <property type="molecule type" value="Genomic_DNA"/>
</dbReference>
<evidence type="ECO:0000313" key="5">
    <source>
        <dbReference type="Proteomes" id="UP000465220"/>
    </source>
</evidence>
<reference evidence="3" key="2">
    <citation type="journal article" date="2020" name="bioRxiv">
        <title>Genomic and phenotypic heterogeneity of clinical isolates of the human pathogens Aspergillus fumigatus, Aspergillus lentulus and Aspergillus fumigatiaffinis.</title>
        <authorList>
            <person name="dos Santos R.A.C."/>
            <person name="Steenwyk J.L."/>
            <person name="Rivero-Menendez O."/>
            <person name="Mead M.E."/>
            <person name="Silva L.P."/>
            <person name="Bastos R.W."/>
            <person name="Alastruey-Izquierdo A."/>
            <person name="Goldman G.H."/>
            <person name="Rokas A."/>
        </authorList>
    </citation>
    <scope>NUCLEOTIDE SEQUENCE</scope>
    <source>
        <strain evidence="3">CNM-CM8927</strain>
    </source>
</reference>
<organism evidence="3 6">
    <name type="scientific">Aspergillus lentulus</name>
    <dbReference type="NCBI Taxonomy" id="293939"/>
    <lineage>
        <taxon>Eukaryota</taxon>
        <taxon>Fungi</taxon>
        <taxon>Dikarya</taxon>
        <taxon>Ascomycota</taxon>
        <taxon>Pezizomycotina</taxon>
        <taxon>Eurotiomycetes</taxon>
        <taxon>Eurotiomycetidae</taxon>
        <taxon>Eurotiales</taxon>
        <taxon>Aspergillaceae</taxon>
        <taxon>Aspergillus</taxon>
        <taxon>Aspergillus subgen. Fumigati</taxon>
    </lineage>
</organism>
<evidence type="ECO:0000313" key="4">
    <source>
        <dbReference type="Proteomes" id="UP000051487"/>
    </source>
</evidence>
<reference evidence="2 5" key="3">
    <citation type="submission" date="2020-01" db="EMBL/GenBank/DDBJ databases">
        <title>Draft genome sequence of Aspergillus lentulus IFM 60648.</title>
        <authorList>
            <person name="Takahashi H."/>
            <person name="Yaguchi T."/>
        </authorList>
    </citation>
    <scope>NUCLEOTIDE SEQUENCE [LARGE SCALE GENOMIC DNA]</scope>
    <source>
        <strain evidence="2 5">IFM 60648</strain>
    </source>
</reference>
<dbReference type="Proteomes" id="UP000051487">
    <property type="component" value="Unassembled WGS sequence"/>
</dbReference>
<dbReference type="AlphaFoldDB" id="A0AAN6BKP0"/>
<gene>
    <name evidence="1" type="ORF">ALT_7697</name>
    <name evidence="3" type="ORF">CNMCM8927_004416</name>
    <name evidence="2" type="ORF">IFM60648_08675</name>
</gene>
<comment type="caution">
    <text evidence="3">The sequence shown here is derived from an EMBL/GenBank/DDBJ whole genome shotgun (WGS) entry which is preliminary data.</text>
</comment>
<dbReference type="Proteomes" id="UP000465220">
    <property type="component" value="Unassembled WGS sequence"/>
</dbReference>
<accession>A0AAN6BKP0</accession>
<sequence length="257" mass="28907">MWLFSCRKTGHGTITLARWQESGVSMIFHSPQGTPGEWMEDPYGKFGQIFVGPVPRQVSECPSIYWTRGGRVFTERADHNSQILFLEQWLTARGYKNIQTDQMVHWRREHIIPRIPNADAPAMIGNSYIGTSNCQAKYPVQRPPVPYGQQNDTSEALWFEDGYKDTPDHSEKKQRWVIHYSNGEESGLFLISSALDGKWLGPSGTLLPANCSDQAAQVKITFLGNGQGYALEYATGSNEVGLGEKSGFKVWSVTYHN</sequence>
<name>A0AAN6BKP0_ASPLE</name>
<dbReference type="EMBL" id="BLKI01000068">
    <property type="protein sequence ID" value="GFF89281.1"/>
    <property type="molecule type" value="Genomic_DNA"/>
</dbReference>
<evidence type="ECO:0000313" key="2">
    <source>
        <dbReference type="EMBL" id="GFF89281.1"/>
    </source>
</evidence>
<keyword evidence="5" id="KW-1185">Reference proteome</keyword>
<protein>
    <submittedName>
        <fullName evidence="3">Uncharacterized protein</fullName>
    </submittedName>
</protein>
<evidence type="ECO:0000313" key="6">
    <source>
        <dbReference type="Proteomes" id="UP000649114"/>
    </source>
</evidence>
<dbReference type="EMBL" id="JAAAPU010000261">
    <property type="protein sequence ID" value="KAF4199920.1"/>
    <property type="molecule type" value="Genomic_DNA"/>
</dbReference>
<dbReference type="Proteomes" id="UP000649114">
    <property type="component" value="Unassembled WGS sequence"/>
</dbReference>